<feature type="domain" description="N-acetyltransferase" evidence="3">
    <location>
        <begin position="9"/>
        <end position="156"/>
    </location>
</feature>
<dbReference type="EMBL" id="CP080647">
    <property type="protein sequence ID" value="QYX75671.1"/>
    <property type="molecule type" value="Genomic_DNA"/>
</dbReference>
<reference evidence="4 5" key="1">
    <citation type="submission" date="2021-08" db="EMBL/GenBank/DDBJ databases">
        <authorList>
            <person name="Ping M."/>
        </authorList>
    </citation>
    <scope>NUCLEOTIDE SEQUENCE [LARGE SCALE GENOMIC DNA]</scope>
    <source>
        <strain evidence="4 5">MG28</strain>
    </source>
</reference>
<evidence type="ECO:0000313" key="5">
    <source>
        <dbReference type="Proteomes" id="UP000827138"/>
    </source>
</evidence>
<dbReference type="InterPro" id="IPR000182">
    <property type="entry name" value="GNAT_dom"/>
</dbReference>
<dbReference type="Gene3D" id="3.40.630.30">
    <property type="match status" value="1"/>
</dbReference>
<gene>
    <name evidence="4" type="ORF">K1J60_03290</name>
</gene>
<dbReference type="InterPro" id="IPR017255">
    <property type="entry name" value="AcTrfase_GNAT_prd"/>
</dbReference>
<evidence type="ECO:0000313" key="4">
    <source>
        <dbReference type="EMBL" id="QYX75671.1"/>
    </source>
</evidence>
<dbReference type="RefSeq" id="WP_220644828.1">
    <property type="nucleotide sequence ID" value="NZ_CP080647.1"/>
</dbReference>
<organism evidence="4 5">
    <name type="scientific">Streptomyces akebiae</name>
    <dbReference type="NCBI Taxonomy" id="2865673"/>
    <lineage>
        <taxon>Bacteria</taxon>
        <taxon>Bacillati</taxon>
        <taxon>Actinomycetota</taxon>
        <taxon>Actinomycetes</taxon>
        <taxon>Kitasatosporales</taxon>
        <taxon>Streptomycetaceae</taxon>
        <taxon>Streptomyces</taxon>
    </lineage>
</organism>
<sequence length="156" mass="16943">MPAPSLPPGLPREANGQDMSDLLSLDRAAFPDDPMRNSTLRQLLDMYADHLLVIEDDDGHLCAYVLATPPYKGESWIFSLGVAPARRGKGLARTLMTQALETVRAEGASTVRLWVEPGNDPARALYESLGFTPDPEGPHADHFGPGAHRLGMTLKL</sequence>
<keyword evidence="1" id="KW-0808">Transferase</keyword>
<dbReference type="Pfam" id="PF00583">
    <property type="entry name" value="Acetyltransf_1"/>
    <property type="match status" value="1"/>
</dbReference>
<keyword evidence="5" id="KW-1185">Reference proteome</keyword>
<evidence type="ECO:0000256" key="1">
    <source>
        <dbReference type="ARBA" id="ARBA00022679"/>
    </source>
</evidence>
<dbReference type="SUPFAM" id="SSF55729">
    <property type="entry name" value="Acyl-CoA N-acyltransferases (Nat)"/>
    <property type="match status" value="1"/>
</dbReference>
<dbReference type="InterPro" id="IPR050832">
    <property type="entry name" value="Bact_Acetyltransf"/>
</dbReference>
<evidence type="ECO:0000259" key="3">
    <source>
        <dbReference type="PROSITE" id="PS51186"/>
    </source>
</evidence>
<name>A0ABX8XIH9_9ACTN</name>
<proteinExistence type="predicted"/>
<dbReference type="PROSITE" id="PS51186">
    <property type="entry name" value="GNAT"/>
    <property type="match status" value="1"/>
</dbReference>
<accession>A0ABX8XIH9</accession>
<dbReference type="PIRSF" id="PIRSF037663">
    <property type="entry name" value="Acetyltransf_GNAT_prd"/>
    <property type="match status" value="1"/>
</dbReference>
<evidence type="ECO:0000256" key="2">
    <source>
        <dbReference type="ARBA" id="ARBA00023315"/>
    </source>
</evidence>
<dbReference type="PANTHER" id="PTHR43877">
    <property type="entry name" value="AMINOALKYLPHOSPHONATE N-ACETYLTRANSFERASE-RELATED-RELATED"/>
    <property type="match status" value="1"/>
</dbReference>
<protein>
    <submittedName>
        <fullName evidence="4">GNAT family N-acetyltransferase</fullName>
    </submittedName>
</protein>
<keyword evidence="2" id="KW-0012">Acyltransferase</keyword>
<dbReference type="CDD" id="cd04301">
    <property type="entry name" value="NAT_SF"/>
    <property type="match status" value="1"/>
</dbReference>
<dbReference type="Proteomes" id="UP000827138">
    <property type="component" value="Chromosome"/>
</dbReference>
<dbReference type="InterPro" id="IPR016181">
    <property type="entry name" value="Acyl_CoA_acyltransferase"/>
</dbReference>